<dbReference type="Pfam" id="PF16976">
    <property type="entry name" value="RcpC"/>
    <property type="match status" value="1"/>
</dbReference>
<dbReference type="NCBIfam" id="TIGR03177">
    <property type="entry name" value="pilus_cpaB"/>
    <property type="match status" value="1"/>
</dbReference>
<dbReference type="Proteomes" id="UP000588017">
    <property type="component" value="Unassembled WGS sequence"/>
</dbReference>
<feature type="chain" id="PRO_5032749548" evidence="1">
    <location>
        <begin position="24"/>
        <end position="266"/>
    </location>
</feature>
<evidence type="ECO:0000313" key="4">
    <source>
        <dbReference type="Proteomes" id="UP000588017"/>
    </source>
</evidence>
<dbReference type="SMART" id="SM00858">
    <property type="entry name" value="SAF"/>
    <property type="match status" value="1"/>
</dbReference>
<evidence type="ECO:0000256" key="1">
    <source>
        <dbReference type="SAM" id="SignalP"/>
    </source>
</evidence>
<feature type="signal peptide" evidence="1">
    <location>
        <begin position="1"/>
        <end position="23"/>
    </location>
</feature>
<protein>
    <submittedName>
        <fullName evidence="3">Pilus assembly protein CpaB</fullName>
    </submittedName>
</protein>
<comment type="caution">
    <text evidence="3">The sequence shown here is derived from an EMBL/GenBank/DDBJ whole genome shotgun (WGS) entry which is preliminary data.</text>
</comment>
<dbReference type="CDD" id="cd11614">
    <property type="entry name" value="SAF_CpaB_FlgA_like"/>
    <property type="match status" value="1"/>
</dbReference>
<gene>
    <name evidence="3" type="ORF">HNQ73_000851</name>
</gene>
<evidence type="ECO:0000313" key="3">
    <source>
        <dbReference type="EMBL" id="MBB6167233.1"/>
    </source>
</evidence>
<accession>A0A841KCQ5</accession>
<dbReference type="InterPro" id="IPR013974">
    <property type="entry name" value="SAF"/>
</dbReference>
<name>A0A841KCQ5_9HYPH</name>
<evidence type="ECO:0000259" key="2">
    <source>
        <dbReference type="SMART" id="SM00858"/>
    </source>
</evidence>
<reference evidence="3 4" key="1">
    <citation type="submission" date="2020-08" db="EMBL/GenBank/DDBJ databases">
        <title>Genomic Encyclopedia of Type Strains, Phase IV (KMG-IV): sequencing the most valuable type-strain genomes for metagenomic binning, comparative biology and taxonomic classification.</title>
        <authorList>
            <person name="Goeker M."/>
        </authorList>
    </citation>
    <scope>NUCLEOTIDE SEQUENCE [LARGE SCALE GENOMIC DNA]</scope>
    <source>
        <strain evidence="3 4">DSM 101465</strain>
    </source>
</reference>
<dbReference type="InterPro" id="IPR031571">
    <property type="entry name" value="RcpC_dom"/>
</dbReference>
<dbReference type="AlphaFoldDB" id="A0A841KCQ5"/>
<keyword evidence="4" id="KW-1185">Reference proteome</keyword>
<dbReference type="RefSeq" id="WP_183332600.1">
    <property type="nucleotide sequence ID" value="NZ_BMHX01000002.1"/>
</dbReference>
<organism evidence="3 4">
    <name type="scientific">Chelatococcus composti</name>
    <dbReference type="NCBI Taxonomy" id="1743235"/>
    <lineage>
        <taxon>Bacteria</taxon>
        <taxon>Pseudomonadati</taxon>
        <taxon>Pseudomonadota</taxon>
        <taxon>Alphaproteobacteria</taxon>
        <taxon>Hyphomicrobiales</taxon>
        <taxon>Chelatococcaceae</taxon>
        <taxon>Chelatococcus</taxon>
    </lineage>
</organism>
<sequence>MKPARLVILGVALAAGVAAAYLAAGRKPPPAPAPEPVAAEPAVKTEEVLVAAVDLPMGNSIKADDLRWQAWPEDSVPKGVITRAAEPGAMEAISGAIARTAILAGEPVRHERLIKADGSGFMSAILPAGKRAIAISIDNRGASSAGGFILPNDHVDVIRTWRDEEASKQQGVDVTVAETILTNIRVLAIGQTVQEKDGEKVVTGETATLEVDPAQAEVLTLAQKVGQISLALRSLADANDTGSAPPSDDGPLTIVRFGVPVQTPRR</sequence>
<dbReference type="EMBL" id="JACHEH010000002">
    <property type="protein sequence ID" value="MBB6167233.1"/>
    <property type="molecule type" value="Genomic_DNA"/>
</dbReference>
<dbReference type="InterPro" id="IPR017592">
    <property type="entry name" value="Pilus_assmbl_Flp-typ_CpaB"/>
</dbReference>
<keyword evidence="1" id="KW-0732">Signal</keyword>
<dbReference type="Pfam" id="PF08666">
    <property type="entry name" value="SAF"/>
    <property type="match status" value="1"/>
</dbReference>
<feature type="domain" description="SAF" evidence="2">
    <location>
        <begin position="46"/>
        <end position="114"/>
    </location>
</feature>
<proteinExistence type="predicted"/>